<keyword evidence="1" id="KW-1133">Transmembrane helix</keyword>
<accession>A0A4R3YA85</accession>
<name>A0A4R3YA85_9PAST</name>
<feature type="transmembrane region" description="Helical" evidence="1">
    <location>
        <begin position="75"/>
        <end position="97"/>
    </location>
</feature>
<evidence type="ECO:0000256" key="1">
    <source>
        <dbReference type="SAM" id="Phobius"/>
    </source>
</evidence>
<proteinExistence type="predicted"/>
<organism evidence="2 3">
    <name type="scientific">Testudinibacter aquarius</name>
    <dbReference type="NCBI Taxonomy" id="1524974"/>
    <lineage>
        <taxon>Bacteria</taxon>
        <taxon>Pseudomonadati</taxon>
        <taxon>Pseudomonadota</taxon>
        <taxon>Gammaproteobacteria</taxon>
        <taxon>Pasteurellales</taxon>
        <taxon>Pasteurellaceae</taxon>
        <taxon>Testudinibacter</taxon>
    </lineage>
</organism>
<dbReference type="AlphaFoldDB" id="A0A4R3YA85"/>
<evidence type="ECO:0000313" key="2">
    <source>
        <dbReference type="EMBL" id="TCV88907.1"/>
    </source>
</evidence>
<dbReference type="EMBL" id="SMCP01000003">
    <property type="protein sequence ID" value="TCV88907.1"/>
    <property type="molecule type" value="Genomic_DNA"/>
</dbReference>
<protein>
    <submittedName>
        <fullName evidence="2">Uncharacterized protein</fullName>
    </submittedName>
</protein>
<keyword evidence="1" id="KW-0472">Membrane</keyword>
<evidence type="ECO:0000313" key="3">
    <source>
        <dbReference type="Proteomes" id="UP000294619"/>
    </source>
</evidence>
<reference evidence="2 3" key="1">
    <citation type="submission" date="2019-03" db="EMBL/GenBank/DDBJ databases">
        <title>Genomic Encyclopedia of Type Strains, Phase IV (KMG-IV): sequencing the most valuable type-strain genomes for metagenomic binning, comparative biology and taxonomic classification.</title>
        <authorList>
            <person name="Goeker M."/>
        </authorList>
    </citation>
    <scope>NUCLEOTIDE SEQUENCE [LARGE SCALE GENOMIC DNA]</scope>
    <source>
        <strain evidence="2 3">DSM 28140</strain>
    </source>
</reference>
<keyword evidence="1" id="KW-0812">Transmembrane</keyword>
<dbReference type="Proteomes" id="UP000294619">
    <property type="component" value="Unassembled WGS sequence"/>
</dbReference>
<feature type="transmembrane region" description="Helical" evidence="1">
    <location>
        <begin position="103"/>
        <end position="120"/>
    </location>
</feature>
<gene>
    <name evidence="2" type="ORF">EDC16_103266</name>
</gene>
<sequence length="180" mass="20476">MPSYNRYPDNQPTCHTLSKILALPNFYLLRLLLKVDLGISISNPLHQETQHIHSCLFRNLHVPLRSKCSFSFLNIFYFQPDFLSISGFFLTGSFTFFSNNSKNLPLFFFQLFLFTLFISYSSSSNDQVVPGGRFFERGKSPCGLSDSLSWSGILSSPTYCFINSKYFSSCSSNISFPSSI</sequence>
<comment type="caution">
    <text evidence="2">The sequence shown here is derived from an EMBL/GenBank/DDBJ whole genome shotgun (WGS) entry which is preliminary data.</text>
</comment>